<dbReference type="OrthoDB" id="10003767at2759"/>
<evidence type="ECO:0000313" key="1">
    <source>
        <dbReference type="EMBL" id="PWY85990.1"/>
    </source>
</evidence>
<dbReference type="GO" id="GO:0005739">
    <property type="term" value="C:mitochondrion"/>
    <property type="evidence" value="ECO:0007669"/>
    <property type="project" value="TreeGrafter"/>
</dbReference>
<keyword evidence="1" id="KW-0723">Serine/threonine-protein kinase</keyword>
<dbReference type="Gene3D" id="3.30.200.20">
    <property type="entry name" value="Phosphorylase Kinase, domain 1"/>
    <property type="match status" value="1"/>
</dbReference>
<dbReference type="Proteomes" id="UP000247233">
    <property type="component" value="Unassembled WGS sequence"/>
</dbReference>
<gene>
    <name evidence="1" type="ORF">BO70DRAFT_423131</name>
</gene>
<dbReference type="InterPro" id="IPR011009">
    <property type="entry name" value="Kinase-like_dom_sf"/>
</dbReference>
<dbReference type="GeneID" id="37069825"/>
<dbReference type="GO" id="GO:0004674">
    <property type="term" value="F:protein serine/threonine kinase activity"/>
    <property type="evidence" value="ECO:0007669"/>
    <property type="project" value="UniProtKB-KW"/>
</dbReference>
<organism evidence="1 2">
    <name type="scientific">Aspergillus heteromorphus CBS 117.55</name>
    <dbReference type="NCBI Taxonomy" id="1448321"/>
    <lineage>
        <taxon>Eukaryota</taxon>
        <taxon>Fungi</taxon>
        <taxon>Dikarya</taxon>
        <taxon>Ascomycota</taxon>
        <taxon>Pezizomycotina</taxon>
        <taxon>Eurotiomycetes</taxon>
        <taxon>Eurotiomycetidae</taxon>
        <taxon>Eurotiales</taxon>
        <taxon>Aspergillaceae</taxon>
        <taxon>Aspergillus</taxon>
        <taxon>Aspergillus subgen. Circumdati</taxon>
    </lineage>
</organism>
<name>A0A317WNZ6_9EURO</name>
<proteinExistence type="predicted"/>
<keyword evidence="2" id="KW-1185">Reference proteome</keyword>
<reference evidence="1 2" key="1">
    <citation type="submission" date="2016-12" db="EMBL/GenBank/DDBJ databases">
        <title>The genomes of Aspergillus section Nigri reveals drivers in fungal speciation.</title>
        <authorList>
            <consortium name="DOE Joint Genome Institute"/>
            <person name="Vesth T.C."/>
            <person name="Nybo J."/>
            <person name="Theobald S."/>
            <person name="Brandl J."/>
            <person name="Frisvad J.C."/>
            <person name="Nielsen K.F."/>
            <person name="Lyhne E.K."/>
            <person name="Kogle M.E."/>
            <person name="Kuo A."/>
            <person name="Riley R."/>
            <person name="Clum A."/>
            <person name="Nolan M."/>
            <person name="Lipzen A."/>
            <person name="Salamov A."/>
            <person name="Henrissat B."/>
            <person name="Wiebenga A."/>
            <person name="De Vries R.P."/>
            <person name="Grigoriev I.V."/>
            <person name="Mortensen U.H."/>
            <person name="Andersen M.R."/>
            <person name="Baker S.E."/>
        </authorList>
    </citation>
    <scope>NUCLEOTIDE SEQUENCE [LARGE SCALE GENOMIC DNA]</scope>
    <source>
        <strain evidence="1 2">CBS 117.55</strain>
    </source>
</reference>
<keyword evidence="1" id="KW-0808">Transferase</keyword>
<sequence length="552" mass="62838">MPDDNPLFSYSSGRFLYNEETRLQERYMRFDVSALKNTIATHVVGHGNVRSIVKLSEGGFNRVLLATMEDGFRAIVKIPFWISVPKMYATASEVATMTFLRSKGVPVPEVYGWSSTAENPVGVEYIIMEHAPGVGADTRWFDTSKYQKKALVTGIVDIEKKLFSMPFASVGSLYFRKDLPSRLQGELYQPGTLDEDCDAETYCIGPIADYMFWYGQRAKLELDRGPWSDPKQYLLAIAKKEIAWIERFGKPLEPDFPHNTVFPGVNSHQDYLELLRKYLAIAPYLLPKDTGNILNRPTLRHPGESPPSPFVLVEANLEDLTPGNVFVCPDTFNVTCIIDWQHTVVTPLLLTAGYPRLFENPDPEPPTGLVPPKYPEGYDTMSPEDKAQIDELIRRQSLFYLYRVFNGGLNKVHLQALQDPLILSRQHLVDFAGRQWSGNLMTLRGALMGMRDIWPHVPGKDDGFECPIKFSKPEVEDQAENQPMWYNLNALVSHWRDQLGGLSEEGWVPNEQYDHAVKRNESLKAEFAEGASADELEKIKRGWPFQDREEFF</sequence>
<dbReference type="AlphaFoldDB" id="A0A317WNZ6"/>
<dbReference type="PANTHER" id="PTHR36091">
    <property type="entry name" value="ALTERED INHERITANCE OF MITOCHONDRIA PROTEIN 9, MITOCHONDRIAL"/>
    <property type="match status" value="1"/>
</dbReference>
<comment type="caution">
    <text evidence="1">The sequence shown here is derived from an EMBL/GenBank/DDBJ whole genome shotgun (WGS) entry which is preliminary data.</text>
</comment>
<accession>A0A317WNZ6</accession>
<evidence type="ECO:0000313" key="2">
    <source>
        <dbReference type="Proteomes" id="UP000247233"/>
    </source>
</evidence>
<dbReference type="RefSeq" id="XP_025400542.1">
    <property type="nucleotide sequence ID" value="XM_025547588.1"/>
</dbReference>
<keyword evidence="1" id="KW-0418">Kinase</keyword>
<dbReference type="EMBL" id="MSFL01000008">
    <property type="protein sequence ID" value="PWY85990.1"/>
    <property type="molecule type" value="Genomic_DNA"/>
</dbReference>
<dbReference type="VEuPathDB" id="FungiDB:BO70DRAFT_423131"/>
<protein>
    <submittedName>
        <fullName evidence="1">Serine/threonine protein kinase</fullName>
    </submittedName>
</protein>
<dbReference type="SUPFAM" id="SSF56112">
    <property type="entry name" value="Protein kinase-like (PK-like)"/>
    <property type="match status" value="1"/>
</dbReference>
<dbReference type="PANTHER" id="PTHR36091:SF2">
    <property type="entry name" value="AMINOGLYCOSIDE PHOSPHOTRANSFERASE DOMAIN-CONTAINING PROTEIN"/>
    <property type="match status" value="1"/>
</dbReference>
<dbReference type="InterPro" id="IPR051035">
    <property type="entry name" value="Mito_inheritance_9"/>
</dbReference>